<keyword evidence="2" id="KW-1133">Transmembrane helix</keyword>
<feature type="compositionally biased region" description="Polar residues" evidence="1">
    <location>
        <begin position="93"/>
        <end position="112"/>
    </location>
</feature>
<accession>A0A1F7XL92</accession>
<evidence type="ECO:0000313" key="3">
    <source>
        <dbReference type="EMBL" id="OGM15822.1"/>
    </source>
</evidence>
<dbReference type="Proteomes" id="UP000177382">
    <property type="component" value="Unassembled WGS sequence"/>
</dbReference>
<gene>
    <name evidence="3" type="ORF">A2V97_03570</name>
</gene>
<name>A0A1F7XL92_9BACT</name>
<comment type="caution">
    <text evidence="3">The sequence shown here is derived from an EMBL/GenBank/DDBJ whole genome shotgun (WGS) entry which is preliminary data.</text>
</comment>
<feature type="region of interest" description="Disordered" evidence="1">
    <location>
        <begin position="91"/>
        <end position="112"/>
    </location>
</feature>
<evidence type="ECO:0000256" key="2">
    <source>
        <dbReference type="SAM" id="Phobius"/>
    </source>
</evidence>
<evidence type="ECO:0000256" key="1">
    <source>
        <dbReference type="SAM" id="MobiDB-lite"/>
    </source>
</evidence>
<keyword evidence="2" id="KW-0472">Membrane</keyword>
<feature type="region of interest" description="Disordered" evidence="1">
    <location>
        <begin position="1"/>
        <end position="34"/>
    </location>
</feature>
<organism evidence="3 4">
    <name type="scientific">Candidatus Woesebacteria bacterium RBG_16_42_24</name>
    <dbReference type="NCBI Taxonomy" id="1802485"/>
    <lineage>
        <taxon>Bacteria</taxon>
        <taxon>Candidatus Woeseibacteriota</taxon>
    </lineage>
</organism>
<dbReference type="AlphaFoldDB" id="A0A1F7XL92"/>
<protein>
    <submittedName>
        <fullName evidence="3">Uncharacterized protein</fullName>
    </submittedName>
</protein>
<reference evidence="3 4" key="1">
    <citation type="journal article" date="2016" name="Nat. Commun.">
        <title>Thousands of microbial genomes shed light on interconnected biogeochemical processes in an aquifer system.</title>
        <authorList>
            <person name="Anantharaman K."/>
            <person name="Brown C.T."/>
            <person name="Hug L.A."/>
            <person name="Sharon I."/>
            <person name="Castelle C.J."/>
            <person name="Probst A.J."/>
            <person name="Thomas B.C."/>
            <person name="Singh A."/>
            <person name="Wilkins M.J."/>
            <person name="Karaoz U."/>
            <person name="Brodie E.L."/>
            <person name="Williams K.H."/>
            <person name="Hubbard S.S."/>
            <person name="Banfield J.F."/>
        </authorList>
    </citation>
    <scope>NUCLEOTIDE SEQUENCE [LARGE SCALE GENOMIC DNA]</scope>
</reference>
<feature type="transmembrane region" description="Helical" evidence="2">
    <location>
        <begin position="59"/>
        <end position="80"/>
    </location>
</feature>
<proteinExistence type="predicted"/>
<dbReference type="EMBL" id="MGFX01000001">
    <property type="protein sequence ID" value="OGM15822.1"/>
    <property type="molecule type" value="Genomic_DNA"/>
</dbReference>
<keyword evidence="2" id="KW-0812">Transmembrane</keyword>
<sequence length="267" mass="29048">MEENSGGNQGAFGGEEVGPLTSTSQNPPPTNLQVSGVSHILETNVMGTVNSGGRNRSKIFIWLILAFILLLIMALAAYFLGSGQTPKLPIPNISKTQDGSGPTPSDQNVVPTSTPQVVEGIEGWLEYKKGGQFSFKYPPEAETKEYDDGSFAVTQWGPTQKEGTEFYDGVSMSFRAFDPEGKTLKETADVRYLELKDVFETTQPVVTSVAQVSGYTFRVRGFVDADYYYVVINPTLYLEVINATKDPTDAGFTETAGKILMTLVLNP</sequence>
<feature type="compositionally biased region" description="Gly residues" evidence="1">
    <location>
        <begin position="7"/>
        <end position="16"/>
    </location>
</feature>
<evidence type="ECO:0000313" key="4">
    <source>
        <dbReference type="Proteomes" id="UP000177382"/>
    </source>
</evidence>
<feature type="compositionally biased region" description="Polar residues" evidence="1">
    <location>
        <begin position="20"/>
        <end position="34"/>
    </location>
</feature>